<dbReference type="CDD" id="cd00059">
    <property type="entry name" value="FH_FOX"/>
    <property type="match status" value="1"/>
</dbReference>
<name>A0A553PR00_TIGCA</name>
<feature type="region of interest" description="Disordered" evidence="6">
    <location>
        <begin position="155"/>
        <end position="190"/>
    </location>
</feature>
<sequence length="190" mass="21678">MSDNEDELNSSLTSIDWLSKMTSKDLKVNERNTLGEPLESDHIPDFKLIDEDSQGHCESSMFDSEDPKSKPRHSYATLIRQAIENSENQRATLSEIYQWITDRYPFYRNASSGWKNSIRHNLSLSKCFLKVQRGRSNPGKGCYWAIIKHNSDDSLVSNDPNNSVNFNTGKPRVKKSRVNDAHAGLTPEQE</sequence>
<dbReference type="PANTHER" id="PTHR46078:SF2">
    <property type="entry name" value="FORK-HEAD DOMAIN-CONTAINING PROTEIN"/>
    <property type="match status" value="1"/>
</dbReference>
<dbReference type="GO" id="GO:0000981">
    <property type="term" value="F:DNA-binding transcription factor activity, RNA polymerase II-specific"/>
    <property type="evidence" value="ECO:0007669"/>
    <property type="project" value="TreeGrafter"/>
</dbReference>
<feature type="compositionally biased region" description="Polar residues" evidence="6">
    <location>
        <begin position="155"/>
        <end position="168"/>
    </location>
</feature>
<dbReference type="PROSITE" id="PS50039">
    <property type="entry name" value="FORK_HEAD_3"/>
    <property type="match status" value="1"/>
</dbReference>
<keyword evidence="2 5" id="KW-0238">DNA-binding</keyword>
<dbReference type="Proteomes" id="UP000318571">
    <property type="component" value="Chromosome 6"/>
</dbReference>
<evidence type="ECO:0000259" key="7">
    <source>
        <dbReference type="PROSITE" id="PS50039"/>
    </source>
</evidence>
<proteinExistence type="predicted"/>
<dbReference type="Gene3D" id="1.10.10.10">
    <property type="entry name" value="Winged helix-like DNA-binding domain superfamily/Winged helix DNA-binding domain"/>
    <property type="match status" value="1"/>
</dbReference>
<gene>
    <name evidence="8" type="ORF">TCAL_12883</name>
</gene>
<dbReference type="AlphaFoldDB" id="A0A553PR00"/>
<keyword evidence="1" id="KW-0805">Transcription regulation</keyword>
<reference evidence="8 9" key="1">
    <citation type="journal article" date="2018" name="Nat. Ecol. Evol.">
        <title>Genomic signatures of mitonuclear coevolution across populations of Tigriopus californicus.</title>
        <authorList>
            <person name="Barreto F.S."/>
            <person name="Watson E.T."/>
            <person name="Lima T.G."/>
            <person name="Willett C.S."/>
            <person name="Edmands S."/>
            <person name="Li W."/>
            <person name="Burton R.S."/>
        </authorList>
    </citation>
    <scope>NUCLEOTIDE SEQUENCE [LARGE SCALE GENOMIC DNA]</scope>
    <source>
        <strain evidence="8 9">San Diego</strain>
    </source>
</reference>
<evidence type="ECO:0000313" key="9">
    <source>
        <dbReference type="Proteomes" id="UP000318571"/>
    </source>
</evidence>
<accession>A0A553PR00</accession>
<evidence type="ECO:0000256" key="5">
    <source>
        <dbReference type="PROSITE-ProRule" id="PRU00089"/>
    </source>
</evidence>
<dbReference type="GO" id="GO:0005634">
    <property type="term" value="C:nucleus"/>
    <property type="evidence" value="ECO:0007669"/>
    <property type="project" value="UniProtKB-SubCell"/>
</dbReference>
<dbReference type="InterPro" id="IPR036390">
    <property type="entry name" value="WH_DNA-bd_sf"/>
</dbReference>
<evidence type="ECO:0000256" key="2">
    <source>
        <dbReference type="ARBA" id="ARBA00023125"/>
    </source>
</evidence>
<dbReference type="PANTHER" id="PTHR46078">
    <property type="entry name" value="FORKHEAD BOX PROTEIN J2 FAMILY MEMBER"/>
    <property type="match status" value="1"/>
</dbReference>
<dbReference type="SUPFAM" id="SSF46785">
    <property type="entry name" value="Winged helix' DNA-binding domain"/>
    <property type="match status" value="1"/>
</dbReference>
<evidence type="ECO:0000256" key="6">
    <source>
        <dbReference type="SAM" id="MobiDB-lite"/>
    </source>
</evidence>
<protein>
    <recommendedName>
        <fullName evidence="7">Fork-head domain-containing protein</fullName>
    </recommendedName>
</protein>
<dbReference type="EMBL" id="VCGU01000002">
    <property type="protein sequence ID" value="TRY80104.1"/>
    <property type="molecule type" value="Genomic_DNA"/>
</dbReference>
<dbReference type="SMART" id="SM00339">
    <property type="entry name" value="FH"/>
    <property type="match status" value="1"/>
</dbReference>
<dbReference type="InterPro" id="IPR036388">
    <property type="entry name" value="WH-like_DNA-bd_sf"/>
</dbReference>
<evidence type="ECO:0000256" key="1">
    <source>
        <dbReference type="ARBA" id="ARBA00023015"/>
    </source>
</evidence>
<dbReference type="GO" id="GO:0000978">
    <property type="term" value="F:RNA polymerase II cis-regulatory region sequence-specific DNA binding"/>
    <property type="evidence" value="ECO:0007669"/>
    <property type="project" value="TreeGrafter"/>
</dbReference>
<keyword evidence="9" id="KW-1185">Reference proteome</keyword>
<dbReference type="InterPro" id="IPR045912">
    <property type="entry name" value="FOXJ2/3-like"/>
</dbReference>
<dbReference type="FunFam" id="1.10.10.10:FF:000135">
    <property type="entry name" value="forkhead box protein G1"/>
    <property type="match status" value="1"/>
</dbReference>
<dbReference type="Pfam" id="PF00250">
    <property type="entry name" value="Forkhead"/>
    <property type="match status" value="1"/>
</dbReference>
<dbReference type="PRINTS" id="PR00053">
    <property type="entry name" value="FORKHEAD"/>
</dbReference>
<dbReference type="STRING" id="6832.A0A553PR00"/>
<evidence type="ECO:0000313" key="8">
    <source>
        <dbReference type="EMBL" id="TRY80104.1"/>
    </source>
</evidence>
<dbReference type="InterPro" id="IPR030456">
    <property type="entry name" value="TF_fork_head_CS_2"/>
</dbReference>
<organism evidence="8 9">
    <name type="scientific">Tigriopus californicus</name>
    <name type="common">Marine copepod</name>
    <dbReference type="NCBI Taxonomy" id="6832"/>
    <lineage>
        <taxon>Eukaryota</taxon>
        <taxon>Metazoa</taxon>
        <taxon>Ecdysozoa</taxon>
        <taxon>Arthropoda</taxon>
        <taxon>Crustacea</taxon>
        <taxon>Multicrustacea</taxon>
        <taxon>Hexanauplia</taxon>
        <taxon>Copepoda</taxon>
        <taxon>Harpacticoida</taxon>
        <taxon>Harpacticidae</taxon>
        <taxon>Tigriopus</taxon>
    </lineage>
</organism>
<evidence type="ECO:0000256" key="4">
    <source>
        <dbReference type="ARBA" id="ARBA00023242"/>
    </source>
</evidence>
<evidence type="ECO:0000256" key="3">
    <source>
        <dbReference type="ARBA" id="ARBA00023163"/>
    </source>
</evidence>
<dbReference type="InterPro" id="IPR001766">
    <property type="entry name" value="Fork_head_dom"/>
</dbReference>
<comment type="caution">
    <text evidence="8">The sequence shown here is derived from an EMBL/GenBank/DDBJ whole genome shotgun (WGS) entry which is preliminary data.</text>
</comment>
<keyword evidence="3" id="KW-0804">Transcription</keyword>
<dbReference type="PROSITE" id="PS00658">
    <property type="entry name" value="FORK_HEAD_2"/>
    <property type="match status" value="1"/>
</dbReference>
<feature type="domain" description="Fork-head" evidence="7">
    <location>
        <begin position="70"/>
        <end position="146"/>
    </location>
</feature>
<comment type="subcellular location">
    <subcellularLocation>
        <location evidence="5">Nucleus</location>
    </subcellularLocation>
</comment>
<keyword evidence="4 5" id="KW-0539">Nucleus</keyword>
<feature type="DNA-binding region" description="Fork-head" evidence="5">
    <location>
        <begin position="70"/>
        <end position="146"/>
    </location>
</feature>